<comment type="caution">
    <text evidence="1">The sequence shown here is derived from an EMBL/GenBank/DDBJ whole genome shotgun (WGS) entry which is preliminary data.</text>
</comment>
<organism evidence="1 2">
    <name type="scientific">Iris pallida</name>
    <name type="common">Sweet iris</name>
    <dbReference type="NCBI Taxonomy" id="29817"/>
    <lineage>
        <taxon>Eukaryota</taxon>
        <taxon>Viridiplantae</taxon>
        <taxon>Streptophyta</taxon>
        <taxon>Embryophyta</taxon>
        <taxon>Tracheophyta</taxon>
        <taxon>Spermatophyta</taxon>
        <taxon>Magnoliopsida</taxon>
        <taxon>Liliopsida</taxon>
        <taxon>Asparagales</taxon>
        <taxon>Iridaceae</taxon>
        <taxon>Iridoideae</taxon>
        <taxon>Irideae</taxon>
        <taxon>Iris</taxon>
    </lineage>
</organism>
<accession>A0AAX6I778</accession>
<dbReference type="AlphaFoldDB" id="A0AAX6I778"/>
<evidence type="ECO:0000313" key="1">
    <source>
        <dbReference type="EMBL" id="KAJ6848898.1"/>
    </source>
</evidence>
<dbReference type="EMBL" id="JANAVB010004398">
    <property type="protein sequence ID" value="KAJ6848898.1"/>
    <property type="molecule type" value="Genomic_DNA"/>
</dbReference>
<reference evidence="1" key="2">
    <citation type="submission" date="2023-04" db="EMBL/GenBank/DDBJ databases">
        <authorList>
            <person name="Bruccoleri R.E."/>
            <person name="Oakeley E.J."/>
            <person name="Faust A.-M."/>
            <person name="Dessus-Babus S."/>
            <person name="Altorfer M."/>
            <person name="Burckhardt D."/>
            <person name="Oertli M."/>
            <person name="Naumann U."/>
            <person name="Petersen F."/>
            <person name="Wong J."/>
        </authorList>
    </citation>
    <scope>NUCLEOTIDE SEQUENCE</scope>
    <source>
        <strain evidence="1">GSM-AAB239-AS_SAM_17_03QT</strain>
        <tissue evidence="1">Leaf</tissue>
    </source>
</reference>
<dbReference type="Proteomes" id="UP001140949">
    <property type="component" value="Unassembled WGS sequence"/>
</dbReference>
<gene>
    <name evidence="1" type="ORF">M6B38_271950</name>
</gene>
<keyword evidence="2" id="KW-1185">Reference proteome</keyword>
<name>A0AAX6I778_IRIPA</name>
<evidence type="ECO:0000313" key="2">
    <source>
        <dbReference type="Proteomes" id="UP001140949"/>
    </source>
</evidence>
<reference evidence="1" key="1">
    <citation type="journal article" date="2023" name="GigaByte">
        <title>Genome assembly of the bearded iris, Iris pallida Lam.</title>
        <authorList>
            <person name="Bruccoleri R.E."/>
            <person name="Oakeley E.J."/>
            <person name="Faust A.M.E."/>
            <person name="Altorfer M."/>
            <person name="Dessus-Babus S."/>
            <person name="Burckhardt D."/>
            <person name="Oertli M."/>
            <person name="Naumann U."/>
            <person name="Petersen F."/>
            <person name="Wong J."/>
        </authorList>
    </citation>
    <scope>NUCLEOTIDE SEQUENCE</scope>
    <source>
        <strain evidence="1">GSM-AAB239-AS_SAM_17_03QT</strain>
    </source>
</reference>
<protein>
    <submittedName>
        <fullName evidence="1">Uncharacterized protein</fullName>
    </submittedName>
</protein>
<proteinExistence type="predicted"/>
<sequence length="111" mass="12940">MQRRQIPSSSVKFPRRRRFISGAAYPFDLPALSRTATELSFSDDILHSDDFFFESTRHLWRTHQCALEHPIGRLRFGHVRCSSDLLLRIRSTQDFVSQLDTERTCMTPLGI</sequence>